<evidence type="ECO:0000313" key="1">
    <source>
        <dbReference type="EMBL" id="GIY28298.1"/>
    </source>
</evidence>
<dbReference type="EMBL" id="BPLQ01007163">
    <property type="protein sequence ID" value="GIY28298.1"/>
    <property type="molecule type" value="Genomic_DNA"/>
</dbReference>
<name>A0AAV4S193_9ARAC</name>
<organism evidence="1 2">
    <name type="scientific">Caerostris darwini</name>
    <dbReference type="NCBI Taxonomy" id="1538125"/>
    <lineage>
        <taxon>Eukaryota</taxon>
        <taxon>Metazoa</taxon>
        <taxon>Ecdysozoa</taxon>
        <taxon>Arthropoda</taxon>
        <taxon>Chelicerata</taxon>
        <taxon>Arachnida</taxon>
        <taxon>Araneae</taxon>
        <taxon>Araneomorphae</taxon>
        <taxon>Entelegynae</taxon>
        <taxon>Araneoidea</taxon>
        <taxon>Araneidae</taxon>
        <taxon>Caerostris</taxon>
    </lineage>
</organism>
<comment type="caution">
    <text evidence="1">The sequence shown here is derived from an EMBL/GenBank/DDBJ whole genome shotgun (WGS) entry which is preliminary data.</text>
</comment>
<evidence type="ECO:0000313" key="2">
    <source>
        <dbReference type="Proteomes" id="UP001054837"/>
    </source>
</evidence>
<keyword evidence="2" id="KW-1185">Reference proteome</keyword>
<dbReference type="Proteomes" id="UP001054837">
    <property type="component" value="Unassembled WGS sequence"/>
</dbReference>
<gene>
    <name evidence="1" type="ORF">CDAR_173021</name>
</gene>
<protein>
    <submittedName>
        <fullName evidence="1">Uncharacterized protein</fullName>
    </submittedName>
</protein>
<dbReference type="AlphaFoldDB" id="A0AAV4S193"/>
<accession>A0AAV4S193</accession>
<proteinExistence type="predicted"/>
<reference evidence="1 2" key="1">
    <citation type="submission" date="2021-06" db="EMBL/GenBank/DDBJ databases">
        <title>Caerostris darwini draft genome.</title>
        <authorList>
            <person name="Kono N."/>
            <person name="Arakawa K."/>
        </authorList>
    </citation>
    <scope>NUCLEOTIDE SEQUENCE [LARGE SCALE GENOMIC DNA]</scope>
</reference>
<sequence>MSVSIHAMSFLEYDGPFSATARTASKAPNNLLVVLLQKLEGALTAPSISREGDELWSERSPSCVLRLDKRRIF</sequence>